<sequence>MANLYRSREGLSARPVANSDEIQLRIDPVHADLDEEITGLHKKVTMLKTVAQEIESEAKFQNDYISQLQMALSKTQAGLKNNMKRLNRAMAQKGSNHVLHVILFGLACFSVVYLWSKHLRR</sequence>
<comment type="subcellular location">
    <subcellularLocation>
        <location evidence="8">Endomembrane system</location>
        <topology evidence="8">Single-pass type IV membrane protein</topology>
    </subcellularLocation>
    <subcellularLocation>
        <location evidence="1">Golgi apparatus membrane</location>
        <topology evidence="1">Single-pass membrane protein</topology>
    </subcellularLocation>
</comment>
<dbReference type="EMBL" id="CP126654">
    <property type="protein sequence ID" value="WJZ91672.1"/>
    <property type="molecule type" value="Genomic_DNA"/>
</dbReference>
<keyword evidence="6" id="KW-0333">Golgi apparatus</keyword>
<accession>A0ABY9CA55</accession>
<evidence type="ECO:0000256" key="6">
    <source>
        <dbReference type="ARBA" id="ARBA00023034"/>
    </source>
</evidence>
<evidence type="ECO:0000259" key="10">
    <source>
        <dbReference type="PROSITE" id="PS50192"/>
    </source>
</evidence>
<dbReference type="InterPro" id="IPR039899">
    <property type="entry name" value="BET1_SNARE"/>
</dbReference>
<evidence type="ECO:0000256" key="7">
    <source>
        <dbReference type="ARBA" id="ARBA00023136"/>
    </source>
</evidence>
<evidence type="ECO:0000256" key="1">
    <source>
        <dbReference type="ARBA" id="ARBA00004194"/>
    </source>
</evidence>
<feature type="domain" description="T-SNARE coiled-coil homology" evidence="10">
    <location>
        <begin position="27"/>
        <end position="89"/>
    </location>
</feature>
<dbReference type="Proteomes" id="UP001227230">
    <property type="component" value="Chromosome 7"/>
</dbReference>
<evidence type="ECO:0000256" key="8">
    <source>
        <dbReference type="ARBA" id="ARBA00046280"/>
    </source>
</evidence>
<dbReference type="CDD" id="cd15853">
    <property type="entry name" value="SNARE_Bet1"/>
    <property type="match status" value="1"/>
</dbReference>
<reference evidence="11 12" key="1">
    <citation type="journal article" date="2023" name="Hortic Res">
        <title>The complete reference genome for grapevine (Vitis vinifera L.) genetics and breeding.</title>
        <authorList>
            <person name="Shi X."/>
            <person name="Cao S."/>
            <person name="Wang X."/>
            <person name="Huang S."/>
            <person name="Wang Y."/>
            <person name="Liu Z."/>
            <person name="Liu W."/>
            <person name="Leng X."/>
            <person name="Peng Y."/>
            <person name="Wang N."/>
            <person name="Wang Y."/>
            <person name="Ma Z."/>
            <person name="Xu X."/>
            <person name="Zhang F."/>
            <person name="Xue H."/>
            <person name="Zhong H."/>
            <person name="Wang Y."/>
            <person name="Zhang K."/>
            <person name="Velt A."/>
            <person name="Avia K."/>
            <person name="Holtgrawe D."/>
            <person name="Grimplet J."/>
            <person name="Matus J.T."/>
            <person name="Ware D."/>
            <person name="Wu X."/>
            <person name="Wang H."/>
            <person name="Liu C."/>
            <person name="Fang Y."/>
            <person name="Rustenholz C."/>
            <person name="Cheng Z."/>
            <person name="Xiao H."/>
            <person name="Zhou Y."/>
        </authorList>
    </citation>
    <scope>NUCLEOTIDE SEQUENCE [LARGE SCALE GENOMIC DNA]</scope>
    <source>
        <strain evidence="12">cv. Pinot noir / PN40024</strain>
        <tissue evidence="11">Leaf</tissue>
    </source>
</reference>
<evidence type="ECO:0000256" key="5">
    <source>
        <dbReference type="ARBA" id="ARBA00022989"/>
    </source>
</evidence>
<evidence type="ECO:0000313" key="12">
    <source>
        <dbReference type="Proteomes" id="UP001227230"/>
    </source>
</evidence>
<keyword evidence="2" id="KW-0813">Transport</keyword>
<dbReference type="SUPFAM" id="SSF58038">
    <property type="entry name" value="SNARE fusion complex"/>
    <property type="match status" value="1"/>
</dbReference>
<dbReference type="InterPro" id="IPR000727">
    <property type="entry name" value="T_SNARE_dom"/>
</dbReference>
<name>A0ABY9CA55_VITVI</name>
<feature type="transmembrane region" description="Helical" evidence="9">
    <location>
        <begin position="98"/>
        <end position="116"/>
    </location>
</feature>
<evidence type="ECO:0000313" key="11">
    <source>
        <dbReference type="EMBL" id="WJZ91672.1"/>
    </source>
</evidence>
<evidence type="ECO:0000256" key="3">
    <source>
        <dbReference type="ARBA" id="ARBA00022692"/>
    </source>
</evidence>
<dbReference type="Gene3D" id="1.20.5.110">
    <property type="match status" value="1"/>
</dbReference>
<protein>
    <recommendedName>
        <fullName evidence="10">t-SNARE coiled-coil homology domain-containing protein</fullName>
    </recommendedName>
</protein>
<keyword evidence="7 9" id="KW-0472">Membrane</keyword>
<evidence type="ECO:0000256" key="4">
    <source>
        <dbReference type="ARBA" id="ARBA00022927"/>
    </source>
</evidence>
<keyword evidence="12" id="KW-1185">Reference proteome</keyword>
<evidence type="ECO:0000256" key="2">
    <source>
        <dbReference type="ARBA" id="ARBA00022448"/>
    </source>
</evidence>
<gene>
    <name evidence="11" type="ORF">VitviT2T_010722</name>
</gene>
<evidence type="ECO:0000256" key="9">
    <source>
        <dbReference type="SAM" id="Phobius"/>
    </source>
</evidence>
<dbReference type="PANTHER" id="PTHR12791">
    <property type="entry name" value="GOLGI SNARE BET1-RELATED"/>
    <property type="match status" value="1"/>
</dbReference>
<keyword evidence="5 9" id="KW-1133">Transmembrane helix</keyword>
<dbReference type="PROSITE" id="PS50192">
    <property type="entry name" value="T_SNARE"/>
    <property type="match status" value="1"/>
</dbReference>
<keyword evidence="3 9" id="KW-0812">Transmembrane</keyword>
<organism evidence="11 12">
    <name type="scientific">Vitis vinifera</name>
    <name type="common">Grape</name>
    <dbReference type="NCBI Taxonomy" id="29760"/>
    <lineage>
        <taxon>Eukaryota</taxon>
        <taxon>Viridiplantae</taxon>
        <taxon>Streptophyta</taxon>
        <taxon>Embryophyta</taxon>
        <taxon>Tracheophyta</taxon>
        <taxon>Spermatophyta</taxon>
        <taxon>Magnoliopsida</taxon>
        <taxon>eudicotyledons</taxon>
        <taxon>Gunneridae</taxon>
        <taxon>Pentapetalae</taxon>
        <taxon>rosids</taxon>
        <taxon>Vitales</taxon>
        <taxon>Vitaceae</taxon>
        <taxon>Viteae</taxon>
        <taxon>Vitis</taxon>
    </lineage>
</organism>
<dbReference type="SMART" id="SM00397">
    <property type="entry name" value="t_SNARE"/>
    <property type="match status" value="1"/>
</dbReference>
<keyword evidence="4" id="KW-0653">Protein transport</keyword>
<proteinExistence type="predicted"/>